<dbReference type="InterPro" id="IPR013320">
    <property type="entry name" value="ConA-like_dom_sf"/>
</dbReference>
<dbReference type="InterPro" id="IPR000421">
    <property type="entry name" value="FA58C"/>
</dbReference>
<evidence type="ECO:0000256" key="7">
    <source>
        <dbReference type="ARBA" id="ARBA00023326"/>
    </source>
</evidence>
<dbReference type="PANTHER" id="PTHR31736:SF9">
    <property type="entry name" value="ENDO-XYLOGALACTURONAN HYDROLASE A-RELATED"/>
    <property type="match status" value="1"/>
</dbReference>
<feature type="domain" description="BT-1020-like structural beta-sandwich" evidence="11">
    <location>
        <begin position="713"/>
        <end position="820"/>
    </location>
</feature>
<keyword evidence="13" id="KW-1185">Reference proteome</keyword>
<dbReference type="InterPro" id="IPR011050">
    <property type="entry name" value="Pectin_lyase_fold/virulence"/>
</dbReference>
<dbReference type="Pfam" id="PF00754">
    <property type="entry name" value="F5_F8_type_C"/>
    <property type="match status" value="1"/>
</dbReference>
<dbReference type="SUPFAM" id="SSF49785">
    <property type="entry name" value="Galactose-binding domain-like"/>
    <property type="match status" value="1"/>
</dbReference>
<dbReference type="GO" id="GO:0000272">
    <property type="term" value="P:polysaccharide catabolic process"/>
    <property type="evidence" value="ECO:0007669"/>
    <property type="project" value="UniProtKB-KW"/>
</dbReference>
<evidence type="ECO:0000259" key="11">
    <source>
        <dbReference type="Pfam" id="PF22585"/>
    </source>
</evidence>
<comment type="similarity">
    <text evidence="1 9">Belongs to the glycosyl hydrolase 28 family.</text>
</comment>
<dbReference type="InterPro" id="IPR000743">
    <property type="entry name" value="Glyco_hydro_28"/>
</dbReference>
<evidence type="ECO:0000256" key="3">
    <source>
        <dbReference type="ARBA" id="ARBA00022801"/>
    </source>
</evidence>
<sequence length="1015" mass="108868">MPLRWLKLLVIFCLGIGLISGIAFGGAARASGSNELRVWSPPAGTPANTAFEVQVRKAGDSAWIDLFEYKVNVGHQDGSLAASSMVNFDFNGTVEIKVVYAIGTVSSYDLRPTSYGLTPAVSGNTLIFPVTQNESSPRKIVLRINNGWENEVLHIVTNPIETGAVSDAASNVYVIGPSDEIPLRLPAGKDTYYFKPGVHHLPRGMWVELDLGAFYSIDKLVLNQGKAGAATTVDPQKFVLETKSNETDAYRIAYDGTGNLDSGSITITFPAKSARYVRLKLTGNNGTGRDFLSSYVNELELYAVGGTTNLALNRAIAGAMPNYGRVVDGNPATQMKSSSEYGNWHAGESFFLSQNNYKVYIEAGAVVKGSFMGDGVSNISIGGRGILDASELTHYPTTLAESRAGAIWLIGGSDNKIEGITILDSPMWTIVMNFSERPVVRNVNIFGSTINADGIHMSASSNGLVEGVFIRSNDDNVVMYHYGPGSHNIFRNSVFWGDDAHIVLIGLGTAANADISDITVRNIDVLAQQGVYDLGKFNGVMKLWPNGGNEIRNVLFQDIRIESFRNPSESMIFQLRTDERFPGEGNGAAIKDVTLENIDYYGGGEMQSLIKGASGTSYVKNVQITNYKRGGAFVTNAASGNIGIQGNVSDVVFSPSDALLDDSFDGQATGSQPSGWIGSPGITVENVPSATNKSVRVSKTGSGDIVTSRAITPSSGIVTVETRMNVVDKTNWKSLIIDNSSGTELLQIGFNSGGEIYANNGTSWSPFMTYNVNQWYDIRVVVNTVSDRYDLYVNGVRKVHNVKLETATEDVGFVKFGSGETNPGTYYFDNVKATVSPLAVKETFDGQVSGTGPVGWTSSPGITVENVPSATNKSVRVNKTGSGGIVSARTFAPASGVVTVKARMNIADKTNWKSLLIDNSAGAELLQIGFNSGGEIYANNGTSWSPFMTYNVNQWYDVLLTIDTATDTYDLYIDGVLKAHNKALETATADVGAVKFGSGESPVGAYYYDDVMVAH</sequence>
<evidence type="ECO:0000313" key="13">
    <source>
        <dbReference type="Proteomes" id="UP000502248"/>
    </source>
</evidence>
<dbReference type="EMBL" id="CP051680">
    <property type="protein sequence ID" value="QJD87459.1"/>
    <property type="molecule type" value="Genomic_DNA"/>
</dbReference>
<reference evidence="12 13" key="1">
    <citation type="submission" date="2020-04" db="EMBL/GenBank/DDBJ databases">
        <title>Genome sequencing of novel species.</title>
        <authorList>
            <person name="Heo J."/>
            <person name="Kim S.-J."/>
            <person name="Kim J.-S."/>
            <person name="Hong S.-B."/>
            <person name="Kwon S.-W."/>
        </authorList>
    </citation>
    <scope>NUCLEOTIDE SEQUENCE [LARGE SCALE GENOMIC DNA]</scope>
    <source>
        <strain evidence="12 13">MFER-1</strain>
    </source>
</reference>
<evidence type="ECO:0008006" key="14">
    <source>
        <dbReference type="Google" id="ProtNLM"/>
    </source>
</evidence>
<evidence type="ECO:0000256" key="5">
    <source>
        <dbReference type="ARBA" id="ARBA00023277"/>
    </source>
</evidence>
<evidence type="ECO:0000256" key="4">
    <source>
        <dbReference type="ARBA" id="ARBA00023180"/>
    </source>
</evidence>
<keyword evidence="4" id="KW-0325">Glycoprotein</keyword>
<evidence type="ECO:0000256" key="1">
    <source>
        <dbReference type="ARBA" id="ARBA00008834"/>
    </source>
</evidence>
<dbReference type="Pfam" id="PF22585">
    <property type="entry name" value="Sialidase-like_CBM"/>
    <property type="match status" value="2"/>
</dbReference>
<dbReference type="KEGG" id="cheb:HH215_32645"/>
<dbReference type="InterPro" id="IPR012334">
    <property type="entry name" value="Pectin_lyas_fold"/>
</dbReference>
<evidence type="ECO:0000256" key="6">
    <source>
        <dbReference type="ARBA" id="ARBA00023295"/>
    </source>
</evidence>
<keyword evidence="2" id="KW-0677">Repeat</keyword>
<dbReference type="InterPro" id="IPR054490">
    <property type="entry name" value="BT_1020-like_b-sandwich_1"/>
</dbReference>
<evidence type="ECO:0000256" key="9">
    <source>
        <dbReference type="RuleBase" id="RU361169"/>
    </source>
</evidence>
<dbReference type="Gene3D" id="2.60.120.260">
    <property type="entry name" value="Galactose-binding domain-like"/>
    <property type="match status" value="1"/>
</dbReference>
<protein>
    <recommendedName>
        <fullName evidence="14">F5/8 type C domain-containing protein</fullName>
    </recommendedName>
</protein>
<dbReference type="AlphaFoldDB" id="A0A7Z2VQN8"/>
<evidence type="ECO:0000259" key="10">
    <source>
        <dbReference type="Pfam" id="PF00754"/>
    </source>
</evidence>
<dbReference type="SUPFAM" id="SSF49899">
    <property type="entry name" value="Concanavalin A-like lectins/glucanases"/>
    <property type="match status" value="2"/>
</dbReference>
<gene>
    <name evidence="12" type="ORF">HH215_32645</name>
</gene>
<dbReference type="InterPro" id="IPR008979">
    <property type="entry name" value="Galactose-bd-like_sf"/>
</dbReference>
<dbReference type="Gene3D" id="2.160.20.10">
    <property type="entry name" value="Single-stranded right-handed beta-helix, Pectin lyase-like"/>
    <property type="match status" value="1"/>
</dbReference>
<comment type="function">
    <text evidence="8">Pectinolytic enzyme involved in the degradation of xylogalacturonan (xga), a galacturonan backbone heavily substituted with xylose, and which is one important component of the hairy regions of pectin. Activity requires a galacturonic acid backbone substituted with xylose.</text>
</comment>
<dbReference type="RefSeq" id="WP_169283703.1">
    <property type="nucleotide sequence ID" value="NZ_CP051680.1"/>
</dbReference>
<dbReference type="Proteomes" id="UP000502248">
    <property type="component" value="Chromosome"/>
</dbReference>
<dbReference type="Gene3D" id="2.60.120.200">
    <property type="match status" value="2"/>
</dbReference>
<dbReference type="SUPFAM" id="SSF51126">
    <property type="entry name" value="Pectin lyase-like"/>
    <property type="match status" value="1"/>
</dbReference>
<keyword evidence="5" id="KW-0119">Carbohydrate metabolism</keyword>
<keyword evidence="7" id="KW-0624">Polysaccharide degradation</keyword>
<name>A0A7Z2VQN8_9BACL</name>
<evidence type="ECO:0000256" key="8">
    <source>
        <dbReference type="ARBA" id="ARBA00037278"/>
    </source>
</evidence>
<feature type="domain" description="F5/8 type C" evidence="10">
    <location>
        <begin position="202"/>
        <end position="286"/>
    </location>
</feature>
<evidence type="ECO:0000256" key="2">
    <source>
        <dbReference type="ARBA" id="ARBA00022737"/>
    </source>
</evidence>
<dbReference type="Pfam" id="PF00295">
    <property type="entry name" value="Glyco_hydro_28"/>
    <property type="match status" value="1"/>
</dbReference>
<keyword evidence="6 9" id="KW-0326">Glycosidase</keyword>
<keyword evidence="3 9" id="KW-0378">Hydrolase</keyword>
<feature type="domain" description="BT-1020-like structural beta-sandwich" evidence="11">
    <location>
        <begin position="913"/>
        <end position="1000"/>
    </location>
</feature>
<evidence type="ECO:0000313" key="12">
    <source>
        <dbReference type="EMBL" id="QJD87459.1"/>
    </source>
</evidence>
<organism evidence="12 13">
    <name type="scientific">Cohnella herbarum</name>
    <dbReference type="NCBI Taxonomy" id="2728023"/>
    <lineage>
        <taxon>Bacteria</taxon>
        <taxon>Bacillati</taxon>
        <taxon>Bacillota</taxon>
        <taxon>Bacilli</taxon>
        <taxon>Bacillales</taxon>
        <taxon>Paenibacillaceae</taxon>
        <taxon>Cohnella</taxon>
    </lineage>
</organism>
<dbReference type="GO" id="GO:0004650">
    <property type="term" value="F:polygalacturonase activity"/>
    <property type="evidence" value="ECO:0007669"/>
    <property type="project" value="InterPro"/>
</dbReference>
<accession>A0A7Z2VQN8</accession>
<proteinExistence type="inferred from homology"/>
<dbReference type="PANTHER" id="PTHR31736">
    <property type="match status" value="1"/>
</dbReference>